<keyword evidence="1" id="KW-0175">Coiled coil</keyword>
<evidence type="ECO:0000313" key="3">
    <source>
        <dbReference type="Proteomes" id="UP001217324"/>
    </source>
</evidence>
<accession>A0AAX3NFV4</accession>
<feature type="coiled-coil region" evidence="1">
    <location>
        <begin position="32"/>
        <end position="62"/>
    </location>
</feature>
<dbReference type="EMBL" id="CP118627">
    <property type="protein sequence ID" value="WEA14876.1"/>
    <property type="molecule type" value="Genomic_DNA"/>
</dbReference>
<dbReference type="RefSeq" id="WP_270517033.1">
    <property type="nucleotide sequence ID" value="NZ_CP118627.1"/>
</dbReference>
<evidence type="ECO:0000313" key="2">
    <source>
        <dbReference type="EMBL" id="WEA14876.1"/>
    </source>
</evidence>
<proteinExistence type="predicted"/>
<gene>
    <name evidence="2" type="ORF">PWF74_05045</name>
</gene>
<dbReference type="AlphaFoldDB" id="A0AAX3NFV4"/>
<sequence length="135" mass="15388">MVKKQNIIDIKLTKNVQPVRIFGFDFEISLNLKKRTKQAENLKETLAEIESEQKKIDALVKNNDLSGLYKITEVFESKIKDITDEIFGAGAFDKLYEAADEDVSVVTAAMTSFSEQFAQINTKQKMQSYIDGKKR</sequence>
<evidence type="ECO:0000256" key="1">
    <source>
        <dbReference type="SAM" id="Coils"/>
    </source>
</evidence>
<protein>
    <recommendedName>
        <fullName evidence="4">Phage protein</fullName>
    </recommendedName>
</protein>
<organism evidence="2 3">
    <name type="scientific">Lactococcus garvieae</name>
    <dbReference type="NCBI Taxonomy" id="1363"/>
    <lineage>
        <taxon>Bacteria</taxon>
        <taxon>Bacillati</taxon>
        <taxon>Bacillota</taxon>
        <taxon>Bacilli</taxon>
        <taxon>Lactobacillales</taxon>
        <taxon>Streptococcaceae</taxon>
        <taxon>Lactococcus</taxon>
    </lineage>
</organism>
<name>A0AAX3NFV4_9LACT</name>
<evidence type="ECO:0008006" key="4">
    <source>
        <dbReference type="Google" id="ProtNLM"/>
    </source>
</evidence>
<dbReference type="Proteomes" id="UP001217324">
    <property type="component" value="Chromosome"/>
</dbReference>
<reference evidence="2" key="1">
    <citation type="submission" date="2023-02" db="EMBL/GenBank/DDBJ databases">
        <title>Comparative genomics and fermentation flavor characterization of five lactic acid bacteria reveal flavor biosynthesis metabolic pathways in fermented muskmelon puree.</title>
        <authorList>
            <person name="Yuan L."/>
            <person name="Li M."/>
            <person name="Xu X."/>
            <person name="Lao F."/>
            <person name="Wu J."/>
        </authorList>
    </citation>
    <scope>NUCLEOTIDE SEQUENCE</scope>
    <source>
        <strain evidence="2">Pa-2</strain>
    </source>
</reference>